<dbReference type="EMBL" id="NBSK02000006">
    <property type="protein sequence ID" value="KAJ0200352.1"/>
    <property type="molecule type" value="Genomic_DNA"/>
</dbReference>
<evidence type="ECO:0000256" key="1">
    <source>
        <dbReference type="SAM" id="MobiDB-lite"/>
    </source>
</evidence>
<dbReference type="GO" id="GO:0008270">
    <property type="term" value="F:zinc ion binding"/>
    <property type="evidence" value="ECO:0007669"/>
    <property type="project" value="InterPro"/>
</dbReference>
<reference evidence="3 4" key="1">
    <citation type="journal article" date="2017" name="Nat. Commun.">
        <title>Genome assembly with in vitro proximity ligation data and whole-genome triplication in lettuce.</title>
        <authorList>
            <person name="Reyes-Chin-Wo S."/>
            <person name="Wang Z."/>
            <person name="Yang X."/>
            <person name="Kozik A."/>
            <person name="Arikit S."/>
            <person name="Song C."/>
            <person name="Xia L."/>
            <person name="Froenicke L."/>
            <person name="Lavelle D.O."/>
            <person name="Truco M.J."/>
            <person name="Xia R."/>
            <person name="Zhu S."/>
            <person name="Xu C."/>
            <person name="Xu H."/>
            <person name="Xu X."/>
            <person name="Cox K."/>
            <person name="Korf I."/>
            <person name="Meyers B.C."/>
            <person name="Michelmore R.W."/>
        </authorList>
    </citation>
    <scope>NUCLEOTIDE SEQUENCE [LARGE SCALE GENOMIC DNA]</scope>
    <source>
        <strain evidence="4">cv. Salinas</strain>
        <tissue evidence="3">Seedlings</tissue>
    </source>
</reference>
<dbReference type="SUPFAM" id="SSF57756">
    <property type="entry name" value="Retrovirus zinc finger-like domains"/>
    <property type="match status" value="1"/>
</dbReference>
<keyword evidence="2" id="KW-0812">Transmembrane</keyword>
<sequence length="109" mass="12577">MIREGQAKNKKQGKNSKVNPQAGMGKGKKSPQNPPPKKNEKFDKDDKCFECVVMGHWKKKFPKYLDDLKNNEVRRALQDYLLHQILGYLIMVVELIYAIHYSGSERVGN</sequence>
<dbReference type="AlphaFoldDB" id="A0A9R1V8G8"/>
<feature type="region of interest" description="Disordered" evidence="1">
    <location>
        <begin position="1"/>
        <end position="43"/>
    </location>
</feature>
<evidence type="ECO:0008006" key="5">
    <source>
        <dbReference type="Google" id="ProtNLM"/>
    </source>
</evidence>
<dbReference type="Proteomes" id="UP000235145">
    <property type="component" value="Unassembled WGS sequence"/>
</dbReference>
<accession>A0A9R1V8G8</accession>
<name>A0A9R1V8G8_LACSA</name>
<organism evidence="3 4">
    <name type="scientific">Lactuca sativa</name>
    <name type="common">Garden lettuce</name>
    <dbReference type="NCBI Taxonomy" id="4236"/>
    <lineage>
        <taxon>Eukaryota</taxon>
        <taxon>Viridiplantae</taxon>
        <taxon>Streptophyta</taxon>
        <taxon>Embryophyta</taxon>
        <taxon>Tracheophyta</taxon>
        <taxon>Spermatophyta</taxon>
        <taxon>Magnoliopsida</taxon>
        <taxon>eudicotyledons</taxon>
        <taxon>Gunneridae</taxon>
        <taxon>Pentapetalae</taxon>
        <taxon>asterids</taxon>
        <taxon>campanulids</taxon>
        <taxon>Asterales</taxon>
        <taxon>Asteraceae</taxon>
        <taxon>Cichorioideae</taxon>
        <taxon>Cichorieae</taxon>
        <taxon>Lactucinae</taxon>
        <taxon>Lactuca</taxon>
    </lineage>
</organism>
<comment type="caution">
    <text evidence="3">The sequence shown here is derived from an EMBL/GenBank/DDBJ whole genome shotgun (WGS) entry which is preliminary data.</text>
</comment>
<evidence type="ECO:0000313" key="3">
    <source>
        <dbReference type="EMBL" id="KAJ0200352.1"/>
    </source>
</evidence>
<proteinExistence type="predicted"/>
<dbReference type="InterPro" id="IPR036875">
    <property type="entry name" value="Znf_CCHC_sf"/>
</dbReference>
<evidence type="ECO:0000313" key="4">
    <source>
        <dbReference type="Proteomes" id="UP000235145"/>
    </source>
</evidence>
<gene>
    <name evidence="3" type="ORF">LSAT_V11C600309150</name>
</gene>
<keyword evidence="4" id="KW-1185">Reference proteome</keyword>
<protein>
    <recommendedName>
        <fullName evidence="5">Zinc finger, CCHC-type</fullName>
    </recommendedName>
</protein>
<dbReference type="GO" id="GO:0003676">
    <property type="term" value="F:nucleic acid binding"/>
    <property type="evidence" value="ECO:0007669"/>
    <property type="project" value="InterPro"/>
</dbReference>
<feature type="transmembrane region" description="Helical" evidence="2">
    <location>
        <begin position="80"/>
        <end position="99"/>
    </location>
</feature>
<keyword evidence="2" id="KW-0472">Membrane</keyword>
<keyword evidence="2" id="KW-1133">Transmembrane helix</keyword>
<evidence type="ECO:0000256" key="2">
    <source>
        <dbReference type="SAM" id="Phobius"/>
    </source>
</evidence>